<evidence type="ECO:0000313" key="6">
    <source>
        <dbReference type="EMBL" id="MCU7693380.1"/>
    </source>
</evidence>
<dbReference type="RefSeq" id="WP_263036865.1">
    <property type="nucleotide sequence ID" value="NZ_JAOTPL010000002.1"/>
</dbReference>
<gene>
    <name evidence="6" type="ORF">OD355_02480</name>
</gene>
<dbReference type="AlphaFoldDB" id="A0AAE3ILY2"/>
<dbReference type="Pfam" id="PF10136">
    <property type="entry name" value="SpecificRecomb"/>
    <property type="match status" value="1"/>
</dbReference>
<dbReference type="InterPro" id="IPR011385">
    <property type="entry name" value="Site-sp_rcmbase"/>
</dbReference>
<evidence type="ECO:0000256" key="3">
    <source>
        <dbReference type="ARBA" id="ARBA00022989"/>
    </source>
</evidence>
<feature type="transmembrane region" description="Helical" evidence="5">
    <location>
        <begin position="381"/>
        <end position="398"/>
    </location>
</feature>
<proteinExistence type="predicted"/>
<keyword evidence="2 5" id="KW-0812">Transmembrane</keyword>
<evidence type="ECO:0000256" key="1">
    <source>
        <dbReference type="ARBA" id="ARBA00004141"/>
    </source>
</evidence>
<comment type="subcellular location">
    <subcellularLocation>
        <location evidence="1">Membrane</location>
        <topology evidence="1">Multi-pass membrane protein</topology>
    </subcellularLocation>
</comment>
<dbReference type="Proteomes" id="UP001209317">
    <property type="component" value="Unassembled WGS sequence"/>
</dbReference>
<evidence type="ECO:0000313" key="7">
    <source>
        <dbReference type="Proteomes" id="UP001209317"/>
    </source>
</evidence>
<organism evidence="6 7">
    <name type="scientific">Haoranjiania flava</name>
    <dbReference type="NCBI Taxonomy" id="1856322"/>
    <lineage>
        <taxon>Bacteria</taxon>
        <taxon>Pseudomonadati</taxon>
        <taxon>Bacteroidota</taxon>
        <taxon>Chitinophagia</taxon>
        <taxon>Chitinophagales</taxon>
        <taxon>Chitinophagaceae</taxon>
        <taxon>Haoranjiania</taxon>
    </lineage>
</organism>
<comment type="caution">
    <text evidence="6">The sequence shown here is derived from an EMBL/GenBank/DDBJ whole genome shotgun (WGS) entry which is preliminary data.</text>
</comment>
<evidence type="ECO:0000256" key="2">
    <source>
        <dbReference type="ARBA" id="ARBA00022692"/>
    </source>
</evidence>
<dbReference type="Gene3D" id="1.20.1080.10">
    <property type="entry name" value="Glycerol uptake facilitator protein"/>
    <property type="match status" value="1"/>
</dbReference>
<reference evidence="6" key="1">
    <citation type="submission" date="2022-10" db="EMBL/GenBank/DDBJ databases">
        <authorList>
            <person name="Kim H.S."/>
            <person name="Kim J.-S."/>
            <person name="Suh M.K."/>
            <person name="Eom M.K."/>
            <person name="Lee J.-S."/>
        </authorList>
    </citation>
    <scope>NUCLEOTIDE SEQUENCE</scope>
    <source>
        <strain evidence="6">LIP-5</strain>
    </source>
</reference>
<evidence type="ECO:0000256" key="5">
    <source>
        <dbReference type="SAM" id="Phobius"/>
    </source>
</evidence>
<dbReference type="InterPro" id="IPR023271">
    <property type="entry name" value="Aquaporin-like"/>
</dbReference>
<keyword evidence="4 5" id="KW-0472">Membrane</keyword>
<name>A0AAE3ILY2_9BACT</name>
<evidence type="ECO:0000256" key="4">
    <source>
        <dbReference type="ARBA" id="ARBA00023136"/>
    </source>
</evidence>
<protein>
    <submittedName>
        <fullName evidence="6">Site-specific recombinase</fullName>
    </submittedName>
</protein>
<dbReference type="GO" id="GO:0016020">
    <property type="term" value="C:membrane"/>
    <property type="evidence" value="ECO:0007669"/>
    <property type="project" value="UniProtKB-SubCell"/>
</dbReference>
<feature type="transmembrane region" description="Helical" evidence="5">
    <location>
        <begin position="349"/>
        <end position="369"/>
    </location>
</feature>
<feature type="transmembrane region" description="Helical" evidence="5">
    <location>
        <begin position="650"/>
        <end position="668"/>
    </location>
</feature>
<sequence>MALFNNKKRNNTSALIEQAIQDKLDLQIFDYTTGLDLLVDFFKMIRPRRAADIRRAEASLYEAAAMLDEHPALSKNIHTAILSQLINTDLVPALTESGSLLSKGFSQEFAKRINQKFLPALQSPKDFLFVINRIFYRKNDYLWVENISNEAWGFLFKSIGIEASQNNVALRKQLLAALEILSYRMVNQGLDPDMIRYMPEEYNGSNPFVDQNLILLKLIDLYNTKNDNEYLHELAFRRLKDAMALASKCLEETRELQRVHGASLSLTYSTLVIEFCLKRMKILIDGIDNDQQFQTARFVNFFKELVHSEKLKNSLRALFSQSFGYVAYQIAVHKGYKGVKYITTTWKEYMKMIVASMWGGLIICFVAIFKSIMGFFHMPPFLQGIAYSINYAIGFVAIEETHSSLATKQPAFTASAVASSFDTKKSGDPNLYQLAVTVGKVFRSQAASFFGNLLVVFPGTYFLAYLYDVITGNKLVSGSAAYKMLEDQHPLHSLSLLYACNTGIFLFLSGIIAGYVQNRMQFGRVGKRIEQHPLLRANFKTGRLAKWGNYVEHHSGALIGNICLGFFLGMSNVVPKIFGIYFDIRHITISSANVSIGAYGLGLKNIPPDYLLVVILGVLGIGFFNFAVSFILAFIVAVRSRGVQLKDYPQFFRVLTSYFFMNPLNFIIPPRSKKSERILQRIARERDS</sequence>
<keyword evidence="3 5" id="KW-1133">Transmembrane helix</keyword>
<accession>A0AAE3ILY2</accession>
<dbReference type="EMBL" id="JAOTPL010000002">
    <property type="protein sequence ID" value="MCU7693380.1"/>
    <property type="molecule type" value="Genomic_DNA"/>
</dbReference>
<feature type="transmembrane region" description="Helical" evidence="5">
    <location>
        <begin position="610"/>
        <end position="638"/>
    </location>
</feature>
<feature type="transmembrane region" description="Helical" evidence="5">
    <location>
        <begin position="496"/>
        <end position="516"/>
    </location>
</feature>
<feature type="transmembrane region" description="Helical" evidence="5">
    <location>
        <begin position="449"/>
        <end position="467"/>
    </location>
</feature>
<keyword evidence="7" id="KW-1185">Reference proteome</keyword>